<gene>
    <name evidence="1" type="ORF">MNB_SUP05-SYMBIONT-7-245</name>
</gene>
<name>A0A1W1E691_9ZZZZ</name>
<accession>A0A1W1E691</accession>
<dbReference type="EMBL" id="FPIA01000156">
    <property type="protein sequence ID" value="SFV89440.1"/>
    <property type="molecule type" value="Genomic_DNA"/>
</dbReference>
<proteinExistence type="predicted"/>
<dbReference type="AlphaFoldDB" id="A0A1W1E691"/>
<protein>
    <submittedName>
        <fullName evidence="1">Uncharacterized protein</fullName>
    </submittedName>
</protein>
<organism evidence="1">
    <name type="scientific">hydrothermal vent metagenome</name>
    <dbReference type="NCBI Taxonomy" id="652676"/>
    <lineage>
        <taxon>unclassified sequences</taxon>
        <taxon>metagenomes</taxon>
        <taxon>ecological metagenomes</taxon>
    </lineage>
</organism>
<evidence type="ECO:0000313" key="1">
    <source>
        <dbReference type="EMBL" id="SFV89440.1"/>
    </source>
</evidence>
<sequence>MTVIDTDNATKDITIQVHNKATGADKFIEVVLIDAATDVATATTVTDLLDSITLA</sequence>
<reference evidence="1" key="1">
    <citation type="submission" date="2016-10" db="EMBL/GenBank/DDBJ databases">
        <authorList>
            <person name="de Groot N.N."/>
        </authorList>
    </citation>
    <scope>NUCLEOTIDE SEQUENCE</scope>
</reference>